<evidence type="ECO:0000259" key="1">
    <source>
        <dbReference type="Pfam" id="PF25805"/>
    </source>
</evidence>
<name>A0A2H1C4V8_FASHE</name>
<sequence length="904" mass="105143">MASFPCECVVSESDRIESEESLHLQELKEENAVDCETDVPNCEGEENNNMYIDQDSACNLEQRDTTQTHTTVKFKERTQQNDNKTREYAPAAGFDSAVNFDSSSKESGKKRREKSFVQPSEGIVVYLQMDNGVRMEYHQVPRKYYSSELCLLILKDTGIKYDDFKLLFNGEQLKPMVPLEELADINGIVRLDLNLFDRERDSGKIYLGERFLTSKSGLNVKIVVRKTFVGMGPCGAENMLRVTVDQAGEPIKKEVHVQWLPKDHHKLFLGGYRHTINKKRYLHAYSQTRGLPRPKSEVQVFSRDTQTYRMKHFGQATVNHMSTQFSKPGFFVSNYQDQLRTPGVYETADEYLARILKQIIVIQKYTRRWLAKRYVDRLRKIRNAFEQWKREHENTLKRDREKRVNEDLERRLHPKCRADFDRLFNALEQWRQSELAKIDRQQLSAAERKAALALLLDDETELISAIGRHQLCASKKGRETAQVNLLRKAAAPVRWISSINGRPLEIETPQTLRAKELLDIYISLSMECLTEEERLDILLTAKRITGVYQLKICKEIVSLIDREAELMMRGVREDQLRGLRRRILSRFVKFSEIPQVNPEIAKYLNVPSGDREKIADALKGNVQYCLSCDRYLKTSEFPLSARVNRLAPCMSCRRQDNRARKRSDLAPYQHILVELRRNETELVQNARKQAHEEAKEAEIQRLERGETPHPESVMELDGTDPNVLNTNPYPFLVNKEDIQFLIDEVWERRSVLSGWLDITDLVLTRWRISEPWSPWNTVLLTREEAEAHVKLGNFSLELAYADALLNTVNQRLVMGQNAFRRLRNNGIRMACEQVITAQRMKNPENTAEWLRERRQKLPPLVPHQQLETDDEARHKATYQPPTFQLPAIRGEKAWIDVNKEVQSA</sequence>
<evidence type="ECO:0000313" key="2">
    <source>
        <dbReference type="EMBL" id="THD22358.1"/>
    </source>
</evidence>
<evidence type="ECO:0000313" key="3">
    <source>
        <dbReference type="Proteomes" id="UP000230066"/>
    </source>
</evidence>
<dbReference type="InterPro" id="IPR057887">
    <property type="entry name" value="IQUB_helical"/>
</dbReference>
<accession>A0A2H1C4V8</accession>
<proteinExistence type="predicted"/>
<feature type="domain" description="IQ motif and ubiquitin-like" evidence="1">
    <location>
        <begin position="476"/>
        <end position="612"/>
    </location>
</feature>
<dbReference type="PANTHER" id="PTHR21074">
    <property type="entry name" value="IQ AND UBIQUITIN-LIKE DOMAIN-CONTAINING PROTEIN"/>
    <property type="match status" value="1"/>
</dbReference>
<keyword evidence="3" id="KW-1185">Reference proteome</keyword>
<organism evidence="2 3">
    <name type="scientific">Fasciola hepatica</name>
    <name type="common">Liver fluke</name>
    <dbReference type="NCBI Taxonomy" id="6192"/>
    <lineage>
        <taxon>Eukaryota</taxon>
        <taxon>Metazoa</taxon>
        <taxon>Spiralia</taxon>
        <taxon>Lophotrochozoa</taxon>
        <taxon>Platyhelminthes</taxon>
        <taxon>Trematoda</taxon>
        <taxon>Digenea</taxon>
        <taxon>Plagiorchiida</taxon>
        <taxon>Echinostomata</taxon>
        <taxon>Echinostomatoidea</taxon>
        <taxon>Fasciolidae</taxon>
        <taxon>Fasciola</taxon>
    </lineage>
</organism>
<dbReference type="GO" id="GO:0001669">
    <property type="term" value="C:acrosomal vesicle"/>
    <property type="evidence" value="ECO:0007669"/>
    <property type="project" value="TreeGrafter"/>
</dbReference>
<dbReference type="GO" id="GO:0060271">
    <property type="term" value="P:cilium assembly"/>
    <property type="evidence" value="ECO:0007669"/>
    <property type="project" value="TreeGrafter"/>
</dbReference>
<dbReference type="AlphaFoldDB" id="A0A2H1C4V8"/>
<reference evidence="2" key="1">
    <citation type="submission" date="2019-03" db="EMBL/GenBank/DDBJ databases">
        <title>Improved annotation for the trematode Fasciola hepatica.</title>
        <authorList>
            <person name="Choi Y.-J."/>
            <person name="Martin J."/>
            <person name="Mitreva M."/>
        </authorList>
    </citation>
    <scope>NUCLEOTIDE SEQUENCE [LARGE SCALE GENOMIC DNA]</scope>
</reference>
<dbReference type="PANTHER" id="PTHR21074:SF0">
    <property type="entry name" value="IQ AND UBIQUITIN-LIKE DOMAIN-CONTAINING PROTEIN"/>
    <property type="match status" value="1"/>
</dbReference>
<dbReference type="EMBL" id="JXXN02002810">
    <property type="protein sequence ID" value="THD22358.1"/>
    <property type="molecule type" value="Genomic_DNA"/>
</dbReference>
<dbReference type="GO" id="GO:0031514">
    <property type="term" value="C:motile cilium"/>
    <property type="evidence" value="ECO:0007669"/>
    <property type="project" value="TreeGrafter"/>
</dbReference>
<dbReference type="Proteomes" id="UP000230066">
    <property type="component" value="Unassembled WGS sequence"/>
</dbReference>
<dbReference type="InterPro" id="IPR037695">
    <property type="entry name" value="IQUB"/>
</dbReference>
<dbReference type="Pfam" id="PF25805">
    <property type="entry name" value="IQUB"/>
    <property type="match status" value="1"/>
</dbReference>
<protein>
    <submittedName>
        <fullName evidence="2">IQ and ubiquitin domain-containing protein</fullName>
    </submittedName>
</protein>
<comment type="caution">
    <text evidence="2">The sequence shown here is derived from an EMBL/GenBank/DDBJ whole genome shotgun (WGS) entry which is preliminary data.</text>
</comment>
<gene>
    <name evidence="2" type="ORF">D915_006738</name>
</gene>
<dbReference type="GO" id="GO:0030317">
    <property type="term" value="P:flagellated sperm motility"/>
    <property type="evidence" value="ECO:0007669"/>
    <property type="project" value="TreeGrafter"/>
</dbReference>